<dbReference type="RefSeq" id="XP_066697040.1">
    <property type="nucleotide sequence ID" value="XM_066847549.1"/>
</dbReference>
<dbReference type="GeneID" id="92080611"/>
<feature type="compositionally biased region" description="Low complexity" evidence="1">
    <location>
        <begin position="154"/>
        <end position="173"/>
    </location>
</feature>
<feature type="region of interest" description="Disordered" evidence="1">
    <location>
        <begin position="127"/>
        <end position="173"/>
    </location>
</feature>
<dbReference type="InterPro" id="IPR036188">
    <property type="entry name" value="FAD/NAD-bd_sf"/>
</dbReference>
<name>A0ABR1Q595_9PEZI</name>
<reference evidence="2 3" key="1">
    <citation type="submission" date="2023-01" db="EMBL/GenBank/DDBJ databases">
        <title>Analysis of 21 Apiospora genomes using comparative genomics revels a genus with tremendous synthesis potential of carbohydrate active enzymes and secondary metabolites.</title>
        <authorList>
            <person name="Sorensen T."/>
        </authorList>
    </citation>
    <scope>NUCLEOTIDE SEQUENCE [LARGE SCALE GENOMIC DNA]</scope>
    <source>
        <strain evidence="2 3">CBS 24483</strain>
    </source>
</reference>
<comment type="caution">
    <text evidence="2">The sequence shown here is derived from an EMBL/GenBank/DDBJ whole genome shotgun (WGS) entry which is preliminary data.</text>
</comment>
<accession>A0ABR1Q595</accession>
<sequence>MSVNLSCVFGIYHDVPELQPGEQILCQPVAEDLLPPFGQFMKKHGLTDMAQTLFDFGPNHAPLLGIPAVYTLWCLDAHELQSLPSDWCIVAANGDSAPATLYRNAAAFLGDRLLYGVERHAHPAPLLHFLSSPSPRPRDHRGRQLHTPAPTPSAPRSSSSRPRPRSTTCARRAWASAPRKLTCSARCPRAFSTPSSSGGTGVVDAANVRNRYPANPCGFPDHPSMYSVIPLPKIRRLPASLRGNVTAVPKAVSMTAHTCTFMAPVKDFKGGFYDKLEGLLGPRNTWYIGAAWATQSSTTI</sequence>
<evidence type="ECO:0000256" key="1">
    <source>
        <dbReference type="SAM" id="MobiDB-lite"/>
    </source>
</evidence>
<protein>
    <submittedName>
        <fullName evidence="2">FAD/NAD(P)-binding domain-containing protein</fullName>
    </submittedName>
</protein>
<organism evidence="2 3">
    <name type="scientific">Apiospora aurea</name>
    <dbReference type="NCBI Taxonomy" id="335848"/>
    <lineage>
        <taxon>Eukaryota</taxon>
        <taxon>Fungi</taxon>
        <taxon>Dikarya</taxon>
        <taxon>Ascomycota</taxon>
        <taxon>Pezizomycotina</taxon>
        <taxon>Sordariomycetes</taxon>
        <taxon>Xylariomycetidae</taxon>
        <taxon>Amphisphaeriales</taxon>
        <taxon>Apiosporaceae</taxon>
        <taxon>Apiospora</taxon>
    </lineage>
</organism>
<evidence type="ECO:0000313" key="3">
    <source>
        <dbReference type="Proteomes" id="UP001391051"/>
    </source>
</evidence>
<dbReference type="Gene3D" id="3.50.50.60">
    <property type="entry name" value="FAD/NAD(P)-binding domain"/>
    <property type="match status" value="2"/>
</dbReference>
<dbReference type="Proteomes" id="UP001391051">
    <property type="component" value="Unassembled WGS sequence"/>
</dbReference>
<proteinExistence type="predicted"/>
<keyword evidence="3" id="KW-1185">Reference proteome</keyword>
<dbReference type="Gene3D" id="1.10.405.20">
    <property type="match status" value="1"/>
</dbReference>
<evidence type="ECO:0000313" key="2">
    <source>
        <dbReference type="EMBL" id="KAK7947006.1"/>
    </source>
</evidence>
<dbReference type="EMBL" id="JAQQWE010000007">
    <property type="protein sequence ID" value="KAK7947006.1"/>
    <property type="molecule type" value="Genomic_DNA"/>
</dbReference>
<gene>
    <name evidence="2" type="ORF">PG986_011327</name>
</gene>